<dbReference type="GeneID" id="117350652"/>
<proteinExistence type="inferred from homology"/>
<dbReference type="PROSITE" id="PS51257">
    <property type="entry name" value="PROKAR_LIPOPROTEIN"/>
    <property type="match status" value="1"/>
</dbReference>
<dbReference type="RefSeq" id="XP_033780986.1">
    <property type="nucleotide sequence ID" value="XM_033925095.1"/>
</dbReference>
<dbReference type="RefSeq" id="XP_033780992.1">
    <property type="nucleotide sequence ID" value="XM_033925101.1"/>
</dbReference>
<dbReference type="RefSeq" id="XP_033780985.1">
    <property type="nucleotide sequence ID" value="XM_033925094.1"/>
</dbReference>
<evidence type="ECO:0000313" key="15">
    <source>
        <dbReference type="RefSeq" id="XP_033780989.1"/>
    </source>
</evidence>
<keyword evidence="9" id="KW-0472">Membrane</keyword>
<dbReference type="GO" id="GO:0006493">
    <property type="term" value="P:protein O-linked glycosylation"/>
    <property type="evidence" value="ECO:0007669"/>
    <property type="project" value="TreeGrafter"/>
</dbReference>
<evidence type="ECO:0000256" key="10">
    <source>
        <dbReference type="RuleBase" id="RU363063"/>
    </source>
</evidence>
<keyword evidence="8 10" id="KW-0333">Golgi apparatus</keyword>
<evidence type="ECO:0000313" key="12">
    <source>
        <dbReference type="RefSeq" id="XP_033780985.1"/>
    </source>
</evidence>
<keyword evidence="5" id="KW-0812">Transmembrane</keyword>
<keyword evidence="11" id="KW-1185">Reference proteome</keyword>
<dbReference type="KEGG" id="gsh:117350652"/>
<evidence type="ECO:0000256" key="6">
    <source>
        <dbReference type="ARBA" id="ARBA00022968"/>
    </source>
</evidence>
<evidence type="ECO:0000313" key="11">
    <source>
        <dbReference type="Proteomes" id="UP000515159"/>
    </source>
</evidence>
<dbReference type="PANTHER" id="PTHR11214:SF387">
    <property type="entry name" value="HEXOSYLTRANSFERASE"/>
    <property type="match status" value="1"/>
</dbReference>
<dbReference type="Pfam" id="PF01762">
    <property type="entry name" value="Galactosyl_T"/>
    <property type="match status" value="1"/>
</dbReference>
<evidence type="ECO:0000256" key="7">
    <source>
        <dbReference type="ARBA" id="ARBA00022989"/>
    </source>
</evidence>
<keyword evidence="6" id="KW-0735">Signal-anchor</keyword>
<dbReference type="AlphaFoldDB" id="A0A6P8NX14"/>
<protein>
    <recommendedName>
        <fullName evidence="10">Hexosyltransferase</fullName>
        <ecNumber evidence="10">2.4.1.-</ecNumber>
    </recommendedName>
</protein>
<dbReference type="GO" id="GO:0000139">
    <property type="term" value="C:Golgi membrane"/>
    <property type="evidence" value="ECO:0007669"/>
    <property type="project" value="UniProtKB-SubCell"/>
</dbReference>
<comment type="similarity">
    <text evidence="2 10">Belongs to the glycosyltransferase 31 family.</text>
</comment>
<evidence type="ECO:0000256" key="2">
    <source>
        <dbReference type="ARBA" id="ARBA00008661"/>
    </source>
</evidence>
<evidence type="ECO:0000256" key="3">
    <source>
        <dbReference type="ARBA" id="ARBA00022676"/>
    </source>
</evidence>
<dbReference type="EC" id="2.4.1.-" evidence="10"/>
<dbReference type="InterPro" id="IPR002659">
    <property type="entry name" value="Glyco_trans_31"/>
</dbReference>
<evidence type="ECO:0000313" key="13">
    <source>
        <dbReference type="RefSeq" id="XP_033780986.1"/>
    </source>
</evidence>
<organism evidence="11 18">
    <name type="scientific">Geotrypetes seraphini</name>
    <name type="common">Gaboon caecilian</name>
    <name type="synonym">Caecilia seraphini</name>
    <dbReference type="NCBI Taxonomy" id="260995"/>
    <lineage>
        <taxon>Eukaryota</taxon>
        <taxon>Metazoa</taxon>
        <taxon>Chordata</taxon>
        <taxon>Craniata</taxon>
        <taxon>Vertebrata</taxon>
        <taxon>Euteleostomi</taxon>
        <taxon>Amphibia</taxon>
        <taxon>Gymnophiona</taxon>
        <taxon>Geotrypetes</taxon>
    </lineage>
</organism>
<evidence type="ECO:0000313" key="17">
    <source>
        <dbReference type="RefSeq" id="XP_033780991.1"/>
    </source>
</evidence>
<dbReference type="RefSeq" id="XP_033780991.1">
    <property type="nucleotide sequence ID" value="XM_033925100.1"/>
</dbReference>
<dbReference type="Gene3D" id="3.90.550.50">
    <property type="match status" value="1"/>
</dbReference>
<keyword evidence="3 10" id="KW-0328">Glycosyltransferase</keyword>
<accession>A0A6P8NX14</accession>
<dbReference type="RefSeq" id="XP_033780987.1">
    <property type="nucleotide sequence ID" value="XM_033925096.1"/>
</dbReference>
<sequence>MKQRRKNIILGILFLMALACYSLILKTWFHSPEPKTNWCPPHPEGFSHVIYSETSLRLEGPFSYLFDGHRTYVLNLTQYETDLPYLQSYSCETIIEYGDYCQKLVNKPLLILAIRSQPENFHKRAALRETWAQQQEIMGFLIKPLFLIAATTNVKHMILVVEEAKNFNDILQWDFPESPAHLSLKERCLLEWLFLYCSTVDFIYKGDDTSFVNVGAIIKYLRESPDSQVTVHGNIQTESNVLRYGRRRISYVLFPYHKYPFFPAAGALIMPQSAITPLFEVSNWIPVFPFDDVYFGLLGLAANISYHHDDRFYVFGMKDVVWLYKEALVVCRMAPEKLKDVWQALQQNSTCVIRE</sequence>
<dbReference type="Proteomes" id="UP000515159">
    <property type="component" value="Chromosome 16"/>
</dbReference>
<name>A0A6P8NX14_GEOSA</name>
<evidence type="ECO:0000313" key="14">
    <source>
        <dbReference type="RefSeq" id="XP_033780987.1"/>
    </source>
</evidence>
<keyword evidence="7" id="KW-1133">Transmembrane helix</keyword>
<dbReference type="PANTHER" id="PTHR11214">
    <property type="entry name" value="BETA-1,3-N-ACETYLGLUCOSAMINYLTRANSFERASE"/>
    <property type="match status" value="1"/>
</dbReference>
<reference evidence="12 13" key="1">
    <citation type="submission" date="2025-04" db="UniProtKB">
        <authorList>
            <consortium name="RefSeq"/>
        </authorList>
    </citation>
    <scope>IDENTIFICATION</scope>
</reference>
<dbReference type="OrthoDB" id="5957813at2759"/>
<keyword evidence="4" id="KW-0808">Transferase</keyword>
<dbReference type="RefSeq" id="XP_033780989.1">
    <property type="nucleotide sequence ID" value="XM_033925098.1"/>
</dbReference>
<evidence type="ECO:0000256" key="1">
    <source>
        <dbReference type="ARBA" id="ARBA00004323"/>
    </source>
</evidence>
<evidence type="ECO:0000256" key="9">
    <source>
        <dbReference type="ARBA" id="ARBA00023136"/>
    </source>
</evidence>
<evidence type="ECO:0000313" key="18">
    <source>
        <dbReference type="RefSeq" id="XP_033780992.1"/>
    </source>
</evidence>
<dbReference type="RefSeq" id="XP_033780990.1">
    <property type="nucleotide sequence ID" value="XM_033925099.1"/>
</dbReference>
<gene>
    <name evidence="12 13 14 15 16 17 18" type="primary">LOC117350652</name>
</gene>
<evidence type="ECO:0000256" key="5">
    <source>
        <dbReference type="ARBA" id="ARBA00022692"/>
    </source>
</evidence>
<dbReference type="GO" id="GO:0016262">
    <property type="term" value="F:protein N-acetylglucosaminyltransferase activity"/>
    <property type="evidence" value="ECO:0007669"/>
    <property type="project" value="TreeGrafter"/>
</dbReference>
<comment type="subcellular location">
    <subcellularLocation>
        <location evidence="1 10">Golgi apparatus membrane</location>
        <topology evidence="1 10">Single-pass type II membrane protein</topology>
    </subcellularLocation>
</comment>
<evidence type="ECO:0000256" key="8">
    <source>
        <dbReference type="ARBA" id="ARBA00023034"/>
    </source>
</evidence>
<evidence type="ECO:0000256" key="4">
    <source>
        <dbReference type="ARBA" id="ARBA00022679"/>
    </source>
</evidence>
<evidence type="ECO:0000313" key="16">
    <source>
        <dbReference type="RefSeq" id="XP_033780990.1"/>
    </source>
</evidence>
<dbReference type="GO" id="GO:0030311">
    <property type="term" value="P:poly-N-acetyllactosamine biosynthetic process"/>
    <property type="evidence" value="ECO:0007669"/>
    <property type="project" value="TreeGrafter"/>
</dbReference>